<dbReference type="AlphaFoldDB" id="A0ABD0R3Q3"/>
<protein>
    <recommendedName>
        <fullName evidence="3">RBR-type E3 ubiquitin transferase</fullName>
    </recommendedName>
</protein>
<keyword evidence="2" id="KW-1185">Reference proteome</keyword>
<proteinExistence type="predicted"/>
<accession>A0ABD0R3Q3</accession>
<reference evidence="1 2" key="1">
    <citation type="submission" date="2024-05" db="EMBL/GenBank/DDBJ databases">
        <title>Genome sequencing and assembly of Indian major carp, Cirrhinus mrigala (Hamilton, 1822).</title>
        <authorList>
            <person name="Mohindra V."/>
            <person name="Chowdhury L.M."/>
            <person name="Lal K."/>
            <person name="Jena J.K."/>
        </authorList>
    </citation>
    <scope>NUCLEOTIDE SEQUENCE [LARGE SCALE GENOMIC DNA]</scope>
    <source>
        <strain evidence="1">CM1030</strain>
        <tissue evidence="1">Blood</tissue>
    </source>
</reference>
<dbReference type="EMBL" id="JAMKFB020000005">
    <property type="protein sequence ID" value="KAL0193140.1"/>
    <property type="molecule type" value="Genomic_DNA"/>
</dbReference>
<organism evidence="1 2">
    <name type="scientific">Cirrhinus mrigala</name>
    <name type="common">Mrigala</name>
    <dbReference type="NCBI Taxonomy" id="683832"/>
    <lineage>
        <taxon>Eukaryota</taxon>
        <taxon>Metazoa</taxon>
        <taxon>Chordata</taxon>
        <taxon>Craniata</taxon>
        <taxon>Vertebrata</taxon>
        <taxon>Euteleostomi</taxon>
        <taxon>Actinopterygii</taxon>
        <taxon>Neopterygii</taxon>
        <taxon>Teleostei</taxon>
        <taxon>Ostariophysi</taxon>
        <taxon>Cypriniformes</taxon>
        <taxon>Cyprinidae</taxon>
        <taxon>Labeoninae</taxon>
        <taxon>Labeonini</taxon>
        <taxon>Cirrhinus</taxon>
    </lineage>
</organism>
<evidence type="ECO:0008006" key="3">
    <source>
        <dbReference type="Google" id="ProtNLM"/>
    </source>
</evidence>
<sequence length="135" mass="15058">SLISKGWMDSVHKEVRVSVLLGVSEGVATERFDHQLLHAAQLVKQISDPQSSVNGCPYFRACPGCHTLLTHNGEGCPNIICPDCDEEFCFRCLQQECFANEYYVNDYDEDYDSDDAEAKPCVVVDNAETLKHLGL</sequence>
<dbReference type="CDD" id="cd20336">
    <property type="entry name" value="Rcat_RBR"/>
    <property type="match status" value="1"/>
</dbReference>
<evidence type="ECO:0000313" key="2">
    <source>
        <dbReference type="Proteomes" id="UP001529510"/>
    </source>
</evidence>
<dbReference type="SUPFAM" id="SSF57850">
    <property type="entry name" value="RING/U-box"/>
    <property type="match status" value="1"/>
</dbReference>
<comment type="caution">
    <text evidence="1">The sequence shown here is derived from an EMBL/GenBank/DDBJ whole genome shotgun (WGS) entry which is preliminary data.</text>
</comment>
<feature type="non-terminal residue" evidence="1">
    <location>
        <position position="1"/>
    </location>
</feature>
<name>A0ABD0R3Q3_CIRMR</name>
<dbReference type="Gene3D" id="1.20.120.1750">
    <property type="match status" value="1"/>
</dbReference>
<evidence type="ECO:0000313" key="1">
    <source>
        <dbReference type="EMBL" id="KAL0193140.1"/>
    </source>
</evidence>
<dbReference type="Proteomes" id="UP001529510">
    <property type="component" value="Unassembled WGS sequence"/>
</dbReference>
<gene>
    <name evidence="1" type="ORF">M9458_011436</name>
</gene>